<keyword evidence="3" id="KW-1185">Reference proteome</keyword>
<name>A0AAW0ZNX2_9HYME</name>
<gene>
    <name evidence="2" type="ORF">QLX08_007615</name>
</gene>
<feature type="compositionally biased region" description="Basic and acidic residues" evidence="1">
    <location>
        <begin position="79"/>
        <end position="114"/>
    </location>
</feature>
<dbReference type="Proteomes" id="UP001432146">
    <property type="component" value="Unassembled WGS sequence"/>
</dbReference>
<sequence>MKESNRVLGSVSQIFVGRESVKKENFFAFTFASCPGEYLVQRAASHASHVVLAHRNSLPTSCPIRLPLFTRRLTVVPTREPRPAEPRPGEHPRTGKTEREKMGKDRAEKTERHGSAGRSTLSRRYVICHVERS</sequence>
<reference evidence="2 3" key="1">
    <citation type="submission" date="2024-05" db="EMBL/GenBank/DDBJ databases">
        <title>The nuclear and mitochondrial genome assemblies of Tetragonisca angustula (Apidae: Meliponini), a tiny yet remarkable pollinator in the Neotropics.</title>
        <authorList>
            <person name="Ferrari R."/>
            <person name="Ricardo P.C."/>
            <person name="Dias F.C."/>
            <person name="Araujo N.S."/>
            <person name="Soares D.O."/>
            <person name="Zhou Q.-S."/>
            <person name="Zhu C.-D."/>
            <person name="Coutinho L."/>
            <person name="Airas M.C."/>
            <person name="Batista T.M."/>
        </authorList>
    </citation>
    <scope>NUCLEOTIDE SEQUENCE [LARGE SCALE GENOMIC DNA]</scope>
    <source>
        <strain evidence="2">ASF017062</strain>
        <tissue evidence="2">Abdomen</tissue>
    </source>
</reference>
<evidence type="ECO:0000313" key="3">
    <source>
        <dbReference type="Proteomes" id="UP001432146"/>
    </source>
</evidence>
<protein>
    <submittedName>
        <fullName evidence="2">Uncharacterized protein</fullName>
    </submittedName>
</protein>
<comment type="caution">
    <text evidence="2">The sequence shown here is derived from an EMBL/GenBank/DDBJ whole genome shotgun (WGS) entry which is preliminary data.</text>
</comment>
<evidence type="ECO:0000313" key="2">
    <source>
        <dbReference type="EMBL" id="KAK9299379.1"/>
    </source>
</evidence>
<dbReference type="EMBL" id="JAWNGG020000151">
    <property type="protein sequence ID" value="KAK9299379.1"/>
    <property type="molecule type" value="Genomic_DNA"/>
</dbReference>
<evidence type="ECO:0000256" key="1">
    <source>
        <dbReference type="SAM" id="MobiDB-lite"/>
    </source>
</evidence>
<organism evidence="2 3">
    <name type="scientific">Tetragonisca angustula</name>
    <dbReference type="NCBI Taxonomy" id="166442"/>
    <lineage>
        <taxon>Eukaryota</taxon>
        <taxon>Metazoa</taxon>
        <taxon>Ecdysozoa</taxon>
        <taxon>Arthropoda</taxon>
        <taxon>Hexapoda</taxon>
        <taxon>Insecta</taxon>
        <taxon>Pterygota</taxon>
        <taxon>Neoptera</taxon>
        <taxon>Endopterygota</taxon>
        <taxon>Hymenoptera</taxon>
        <taxon>Apocrita</taxon>
        <taxon>Aculeata</taxon>
        <taxon>Apoidea</taxon>
        <taxon>Anthophila</taxon>
        <taxon>Apidae</taxon>
        <taxon>Tetragonisca</taxon>
    </lineage>
</organism>
<accession>A0AAW0ZNX2</accession>
<proteinExistence type="predicted"/>
<dbReference type="AlphaFoldDB" id="A0AAW0ZNX2"/>
<feature type="region of interest" description="Disordered" evidence="1">
    <location>
        <begin position="75"/>
        <end position="120"/>
    </location>
</feature>